<keyword evidence="1" id="KW-0812">Transmembrane</keyword>
<proteinExistence type="predicted"/>
<feature type="transmembrane region" description="Helical" evidence="1">
    <location>
        <begin position="50"/>
        <end position="69"/>
    </location>
</feature>
<dbReference type="AlphaFoldDB" id="A0A6L5Z8B0"/>
<organism evidence="2 3">
    <name type="scientific">Halovulum marinum</name>
    <dbReference type="NCBI Taxonomy" id="2662447"/>
    <lineage>
        <taxon>Bacteria</taxon>
        <taxon>Pseudomonadati</taxon>
        <taxon>Pseudomonadota</taxon>
        <taxon>Alphaproteobacteria</taxon>
        <taxon>Rhodobacterales</taxon>
        <taxon>Paracoccaceae</taxon>
        <taxon>Halovulum</taxon>
    </lineage>
</organism>
<comment type="caution">
    <text evidence="2">The sequence shown here is derived from an EMBL/GenBank/DDBJ whole genome shotgun (WGS) entry which is preliminary data.</text>
</comment>
<evidence type="ECO:0000313" key="3">
    <source>
        <dbReference type="Proteomes" id="UP000474957"/>
    </source>
</evidence>
<gene>
    <name evidence="2" type="ORF">GE300_22710</name>
</gene>
<evidence type="ECO:0000313" key="2">
    <source>
        <dbReference type="EMBL" id="MSU92344.1"/>
    </source>
</evidence>
<name>A0A6L5Z8B0_9RHOB</name>
<reference evidence="2 3" key="1">
    <citation type="submission" date="2019-10" db="EMBL/GenBank/DDBJ databases">
        <title>Cognatihalovulum marinum gen. nov. sp. nov., a new member of the family Rhodobacteraceae isolated from deep seawater of the Northwest Indian Ocean.</title>
        <authorList>
            <person name="Ruan C."/>
            <person name="Wang J."/>
            <person name="Zheng X."/>
            <person name="Song L."/>
            <person name="Zhu Y."/>
            <person name="Huang Y."/>
            <person name="Lu Z."/>
            <person name="Du W."/>
            <person name="Huang L."/>
            <person name="Dai X."/>
        </authorList>
    </citation>
    <scope>NUCLEOTIDE SEQUENCE [LARGE SCALE GENOMIC DNA]</scope>
    <source>
        <strain evidence="2 3">2CG4</strain>
    </source>
</reference>
<protein>
    <submittedName>
        <fullName evidence="2">Uncharacterized protein</fullName>
    </submittedName>
</protein>
<keyword evidence="3" id="KW-1185">Reference proteome</keyword>
<keyword evidence="1" id="KW-0472">Membrane</keyword>
<keyword evidence="1" id="KW-1133">Transmembrane helix</keyword>
<feature type="transmembrane region" description="Helical" evidence="1">
    <location>
        <begin position="27"/>
        <end position="44"/>
    </location>
</feature>
<sequence length="77" mass="7759">MTKAATSFAVNNKPADDTPAVSFGRPLSLSVLVAMSAAAAVWWMGGGLLLALLTYVGAGIVVLVGAMALKVRGRQGA</sequence>
<accession>A0A6L5Z8B0</accession>
<dbReference type="RefSeq" id="WP_154449839.1">
    <property type="nucleotide sequence ID" value="NZ_WIND01000074.1"/>
</dbReference>
<dbReference type="EMBL" id="WIND01000074">
    <property type="protein sequence ID" value="MSU92344.1"/>
    <property type="molecule type" value="Genomic_DNA"/>
</dbReference>
<dbReference type="Proteomes" id="UP000474957">
    <property type="component" value="Unassembled WGS sequence"/>
</dbReference>
<evidence type="ECO:0000256" key="1">
    <source>
        <dbReference type="SAM" id="Phobius"/>
    </source>
</evidence>